<dbReference type="AlphaFoldDB" id="A0A7R9LYE0"/>
<evidence type="ECO:0000259" key="5">
    <source>
        <dbReference type="Pfam" id="PF00135"/>
    </source>
</evidence>
<evidence type="ECO:0000256" key="2">
    <source>
        <dbReference type="ARBA" id="ARBA00022487"/>
    </source>
</evidence>
<dbReference type="EMBL" id="OC918766">
    <property type="protein sequence ID" value="CAD7650066.1"/>
    <property type="molecule type" value="Genomic_DNA"/>
</dbReference>
<protein>
    <recommendedName>
        <fullName evidence="5">Carboxylesterase type B domain-containing protein</fullName>
    </recommendedName>
</protein>
<name>A0A7R9LYE0_9ACAR</name>
<dbReference type="Pfam" id="PF00135">
    <property type="entry name" value="COesterase"/>
    <property type="match status" value="1"/>
</dbReference>
<feature type="domain" description="Carboxylesterase type B" evidence="5">
    <location>
        <begin position="1"/>
        <end position="71"/>
    </location>
</feature>
<dbReference type="InterPro" id="IPR050654">
    <property type="entry name" value="AChE-related_enzymes"/>
</dbReference>
<keyword evidence="3" id="KW-0378">Hydrolase</keyword>
<evidence type="ECO:0000313" key="7">
    <source>
        <dbReference type="Proteomes" id="UP000728032"/>
    </source>
</evidence>
<accession>A0A7R9LYE0</accession>
<reference evidence="6" key="1">
    <citation type="submission" date="2020-11" db="EMBL/GenBank/DDBJ databases">
        <authorList>
            <person name="Tran Van P."/>
        </authorList>
    </citation>
    <scope>NUCLEOTIDE SEQUENCE</scope>
</reference>
<evidence type="ECO:0000256" key="1">
    <source>
        <dbReference type="ARBA" id="ARBA00005964"/>
    </source>
</evidence>
<dbReference type="EMBL" id="CAJPVJ010003941">
    <property type="protein sequence ID" value="CAG2168125.1"/>
    <property type="molecule type" value="Genomic_DNA"/>
</dbReference>
<gene>
    <name evidence="6" type="ORF">ONB1V03_LOCUS7618</name>
</gene>
<evidence type="ECO:0000256" key="3">
    <source>
        <dbReference type="ARBA" id="ARBA00022801"/>
    </source>
</evidence>
<keyword evidence="2" id="KW-0719">Serine esterase</keyword>
<sequence length="83" mass="8961">MSEDCLVLNVWTSGLGDLKPVMFWIHGGGLAGGSSFEEEYNGTVLATHDVVIVSTNYRLGSLGFLYGGREAMYAHNNCSLSIM</sequence>
<dbReference type="PANTHER" id="PTHR43918:SF4">
    <property type="entry name" value="CARBOXYLIC ESTER HYDROLASE"/>
    <property type="match status" value="1"/>
</dbReference>
<dbReference type="InterPro" id="IPR002018">
    <property type="entry name" value="CarbesteraseB"/>
</dbReference>
<keyword evidence="4" id="KW-0325">Glycoprotein</keyword>
<dbReference type="GO" id="GO:0052689">
    <property type="term" value="F:carboxylic ester hydrolase activity"/>
    <property type="evidence" value="ECO:0007669"/>
    <property type="project" value="UniProtKB-KW"/>
</dbReference>
<dbReference type="PANTHER" id="PTHR43918">
    <property type="entry name" value="ACETYLCHOLINESTERASE"/>
    <property type="match status" value="1"/>
</dbReference>
<proteinExistence type="inferred from homology"/>
<evidence type="ECO:0000313" key="6">
    <source>
        <dbReference type="EMBL" id="CAD7650066.1"/>
    </source>
</evidence>
<dbReference type="OrthoDB" id="19653at2759"/>
<dbReference type="InterPro" id="IPR029058">
    <property type="entry name" value="AB_hydrolase_fold"/>
</dbReference>
<keyword evidence="7" id="KW-1185">Reference proteome</keyword>
<dbReference type="Gene3D" id="3.40.50.1820">
    <property type="entry name" value="alpha/beta hydrolase"/>
    <property type="match status" value="1"/>
</dbReference>
<dbReference type="SUPFAM" id="SSF53474">
    <property type="entry name" value="alpha/beta-Hydrolases"/>
    <property type="match status" value="1"/>
</dbReference>
<organism evidence="6">
    <name type="scientific">Oppiella nova</name>
    <dbReference type="NCBI Taxonomy" id="334625"/>
    <lineage>
        <taxon>Eukaryota</taxon>
        <taxon>Metazoa</taxon>
        <taxon>Ecdysozoa</taxon>
        <taxon>Arthropoda</taxon>
        <taxon>Chelicerata</taxon>
        <taxon>Arachnida</taxon>
        <taxon>Acari</taxon>
        <taxon>Acariformes</taxon>
        <taxon>Sarcoptiformes</taxon>
        <taxon>Oribatida</taxon>
        <taxon>Brachypylina</taxon>
        <taxon>Oppioidea</taxon>
        <taxon>Oppiidae</taxon>
        <taxon>Oppiella</taxon>
    </lineage>
</organism>
<evidence type="ECO:0000256" key="4">
    <source>
        <dbReference type="ARBA" id="ARBA00023180"/>
    </source>
</evidence>
<dbReference type="Proteomes" id="UP000728032">
    <property type="component" value="Unassembled WGS sequence"/>
</dbReference>
<comment type="similarity">
    <text evidence="1">Belongs to the type-B carboxylesterase/lipase family.</text>
</comment>